<dbReference type="Pfam" id="PF16335">
    <property type="entry name" value="GtaA_6_Hairpin"/>
    <property type="match status" value="2"/>
</dbReference>
<feature type="signal peptide" evidence="1">
    <location>
        <begin position="1"/>
        <end position="18"/>
    </location>
</feature>
<proteinExistence type="predicted"/>
<dbReference type="Pfam" id="PF17168">
    <property type="entry name" value="DUF5127"/>
    <property type="match status" value="1"/>
</dbReference>
<feature type="domain" description="Glutaminase A N-terminal" evidence="3">
    <location>
        <begin position="160"/>
        <end position="297"/>
    </location>
</feature>
<name>A0A420J0J2_9PEZI</name>
<feature type="domain" description="Glutaminase A central" evidence="2">
    <location>
        <begin position="316"/>
        <end position="416"/>
    </location>
</feature>
<protein>
    <submittedName>
        <fullName evidence="4">Glutaminase A</fullName>
    </submittedName>
</protein>
<dbReference type="PANTHER" id="PTHR31987">
    <property type="entry name" value="GLUTAMINASE A-RELATED"/>
    <property type="match status" value="1"/>
</dbReference>
<feature type="chain" id="PRO_5019449232" evidence="1">
    <location>
        <begin position="19"/>
        <end position="612"/>
    </location>
</feature>
<evidence type="ECO:0000313" key="5">
    <source>
        <dbReference type="Proteomes" id="UP000285326"/>
    </source>
</evidence>
<evidence type="ECO:0000259" key="2">
    <source>
        <dbReference type="Pfam" id="PF16335"/>
    </source>
</evidence>
<dbReference type="InterPro" id="IPR033433">
    <property type="entry name" value="GtaA_N"/>
</dbReference>
<accession>A0A420J0J2</accession>
<keyword evidence="1" id="KW-0732">Signal</keyword>
<dbReference type="PANTHER" id="PTHR31987:SF1">
    <property type="entry name" value="GLUTAMINASE A"/>
    <property type="match status" value="1"/>
</dbReference>
<evidence type="ECO:0000313" key="4">
    <source>
        <dbReference type="EMBL" id="RKF80268.1"/>
    </source>
</evidence>
<gene>
    <name evidence="4" type="ORF">GcM1_195027</name>
</gene>
<dbReference type="AlphaFoldDB" id="A0A420J0J2"/>
<evidence type="ECO:0000256" key="1">
    <source>
        <dbReference type="SAM" id="SignalP"/>
    </source>
</evidence>
<dbReference type="EMBL" id="MCBS01019527">
    <property type="protein sequence ID" value="RKF80268.1"/>
    <property type="molecule type" value="Genomic_DNA"/>
</dbReference>
<dbReference type="Proteomes" id="UP000285326">
    <property type="component" value="Unassembled WGS sequence"/>
</dbReference>
<feature type="domain" description="Glutaminase A central" evidence="2">
    <location>
        <begin position="418"/>
        <end position="611"/>
    </location>
</feature>
<organism evidence="4 5">
    <name type="scientific">Golovinomyces cichoracearum</name>
    <dbReference type="NCBI Taxonomy" id="62708"/>
    <lineage>
        <taxon>Eukaryota</taxon>
        <taxon>Fungi</taxon>
        <taxon>Dikarya</taxon>
        <taxon>Ascomycota</taxon>
        <taxon>Pezizomycotina</taxon>
        <taxon>Leotiomycetes</taxon>
        <taxon>Erysiphales</taxon>
        <taxon>Erysiphaceae</taxon>
        <taxon>Golovinomyces</taxon>
    </lineage>
</organism>
<dbReference type="InterPro" id="IPR032514">
    <property type="entry name" value="GtaA_central"/>
</dbReference>
<sequence>MFAFVFSFLFLIWHGAATTFTPARPPAVPLAVRSPYMNIWLEVGSGHGNLPGAWPISTRNFWAGSRMRTSGKPGGEVTGWAGQIKVDGDAFTWMGALGGTNVIQENVQFTSTRSSFIMNVADKVLMNVSFISPINPSDFKRQSIIGTNKNVTVGWTNPMNNRNPVEWSYAAEDQVASHKVYQKTRLRFNADYADDGAHGAPGTDQIVRDKFKSNGRLSNTQDSHFTNVSTEWQEFAFAHDLGNFGEKPISTLFTIVHAQNRGVFFNGRDEPDGVPSLSTSFFSSDTKMVNFFHKDRSIETGSLDNKISVDSISVAGDDYQMITTLSARQAFAGMQLMGTPKKPYLFLKEKSSNGNCQTVDVIFSTIPVFLYLNPVLVKLLLEPLYENQEAGKYPNTYAIHDLCAHYLQFIGHPNGDDPHYPILKQWVGYLVNEALIPADQLSTDDFQGQLSNQTNLALKGIIAIEAMSVISHLTGNEDDRRQYTNIAHDYITKWENFAIVNDEVPHTSLAYGDDKSYGLLYNLYCDRLLGLNLVPPKIYVMQSNFYPTIAKKFGVNLDSRNDATKSDWEMWVTAISSPSTQKMFITKLKEWIEKSYTNRALTDFYNVKTGDY</sequence>
<dbReference type="InterPro" id="IPR052743">
    <property type="entry name" value="Glutaminase_GtaA"/>
</dbReference>
<reference evidence="4 5" key="1">
    <citation type="journal article" date="2018" name="BMC Genomics">
        <title>Comparative genome analyses reveal sequence features reflecting distinct modes of host-adaptation between dicot and monocot powdery mildew.</title>
        <authorList>
            <person name="Wu Y."/>
            <person name="Ma X."/>
            <person name="Pan Z."/>
            <person name="Kale S.D."/>
            <person name="Song Y."/>
            <person name="King H."/>
            <person name="Zhang Q."/>
            <person name="Presley C."/>
            <person name="Deng X."/>
            <person name="Wei C.I."/>
            <person name="Xiao S."/>
        </authorList>
    </citation>
    <scope>NUCLEOTIDE SEQUENCE [LARGE SCALE GENOMIC DNA]</scope>
    <source>
        <strain evidence="4">UMSG1</strain>
    </source>
</reference>
<evidence type="ECO:0000259" key="3">
    <source>
        <dbReference type="Pfam" id="PF17168"/>
    </source>
</evidence>
<comment type="caution">
    <text evidence="4">The sequence shown here is derived from an EMBL/GenBank/DDBJ whole genome shotgun (WGS) entry which is preliminary data.</text>
</comment>